<feature type="region of interest" description="Disordered" evidence="1">
    <location>
        <begin position="1"/>
        <end position="159"/>
    </location>
</feature>
<dbReference type="AlphaFoldDB" id="A0A9J6GNS5"/>
<dbReference type="Proteomes" id="UP000821853">
    <property type="component" value="Chromosome 5"/>
</dbReference>
<dbReference type="OrthoDB" id="6512434at2759"/>
<proteinExistence type="predicted"/>
<comment type="caution">
    <text evidence="2">The sequence shown here is derived from an EMBL/GenBank/DDBJ whole genome shotgun (WGS) entry which is preliminary data.</text>
</comment>
<name>A0A9J6GNS5_HAELO</name>
<dbReference type="VEuPathDB" id="VectorBase:HLOH_045007"/>
<feature type="compositionally biased region" description="Acidic residues" evidence="1">
    <location>
        <begin position="131"/>
        <end position="144"/>
    </location>
</feature>
<reference evidence="2 3" key="1">
    <citation type="journal article" date="2020" name="Cell">
        <title>Large-Scale Comparative Analyses of Tick Genomes Elucidate Their Genetic Diversity and Vector Capacities.</title>
        <authorList>
            <consortium name="Tick Genome and Microbiome Consortium (TIGMIC)"/>
            <person name="Jia N."/>
            <person name="Wang J."/>
            <person name="Shi W."/>
            <person name="Du L."/>
            <person name="Sun Y."/>
            <person name="Zhan W."/>
            <person name="Jiang J.F."/>
            <person name="Wang Q."/>
            <person name="Zhang B."/>
            <person name="Ji P."/>
            <person name="Bell-Sakyi L."/>
            <person name="Cui X.M."/>
            <person name="Yuan T.T."/>
            <person name="Jiang B.G."/>
            <person name="Yang W.F."/>
            <person name="Lam T.T."/>
            <person name="Chang Q.C."/>
            <person name="Ding S.J."/>
            <person name="Wang X.J."/>
            <person name="Zhu J.G."/>
            <person name="Ruan X.D."/>
            <person name="Zhao L."/>
            <person name="Wei J.T."/>
            <person name="Ye R.Z."/>
            <person name="Que T.C."/>
            <person name="Du C.H."/>
            <person name="Zhou Y.H."/>
            <person name="Cheng J.X."/>
            <person name="Dai P.F."/>
            <person name="Guo W.B."/>
            <person name="Han X.H."/>
            <person name="Huang E.J."/>
            <person name="Li L.F."/>
            <person name="Wei W."/>
            <person name="Gao Y.C."/>
            <person name="Liu J.Z."/>
            <person name="Shao H.Z."/>
            <person name="Wang X."/>
            <person name="Wang C.C."/>
            <person name="Yang T.C."/>
            <person name="Huo Q.B."/>
            <person name="Li W."/>
            <person name="Chen H.Y."/>
            <person name="Chen S.E."/>
            <person name="Zhou L.G."/>
            <person name="Ni X.B."/>
            <person name="Tian J.H."/>
            <person name="Sheng Y."/>
            <person name="Liu T."/>
            <person name="Pan Y.S."/>
            <person name="Xia L.Y."/>
            <person name="Li J."/>
            <person name="Zhao F."/>
            <person name="Cao W.C."/>
        </authorList>
    </citation>
    <scope>NUCLEOTIDE SEQUENCE [LARGE SCALE GENOMIC DNA]</scope>
    <source>
        <strain evidence="2">HaeL-2018</strain>
    </source>
</reference>
<dbReference type="EMBL" id="JABSTR010000007">
    <property type="protein sequence ID" value="KAH9376239.1"/>
    <property type="molecule type" value="Genomic_DNA"/>
</dbReference>
<protein>
    <recommendedName>
        <fullName evidence="4">BESS domain-containing protein</fullName>
    </recommendedName>
</protein>
<feature type="compositionally biased region" description="Basic and acidic residues" evidence="1">
    <location>
        <begin position="111"/>
        <end position="121"/>
    </location>
</feature>
<dbReference type="GO" id="GO:0003677">
    <property type="term" value="F:DNA binding"/>
    <property type="evidence" value="ECO:0007669"/>
    <property type="project" value="InterPro"/>
</dbReference>
<sequence length="234" mass="25459">MSNQPTSKRSGEGPGIGKGGPTTIGRPSNSRERILTESSSTAPVGQAPGAEAETDGTKDGQPQSTRHQAVAGSTTTPPTNGPTPGPSNHAEKDSRRRHHKARRHHHKKKAKGESAREELSSRSRRRSRYDFDDDDGDDDDDDDNHTDAAAPSYYDDALDYDDDGRAAVTAMLRAAGVSQTTSCQRPHVDTYDCDTLYLLSLRDSFKRLSASQKSTAMIRIQTALHEIEFGKPEV</sequence>
<gene>
    <name evidence="2" type="ORF">HPB48_020346</name>
</gene>
<keyword evidence="3" id="KW-1185">Reference proteome</keyword>
<evidence type="ECO:0008006" key="4">
    <source>
        <dbReference type="Google" id="ProtNLM"/>
    </source>
</evidence>
<evidence type="ECO:0000256" key="1">
    <source>
        <dbReference type="SAM" id="MobiDB-lite"/>
    </source>
</evidence>
<feature type="compositionally biased region" description="Basic residues" evidence="1">
    <location>
        <begin position="95"/>
        <end position="110"/>
    </location>
</feature>
<evidence type="ECO:0000313" key="3">
    <source>
        <dbReference type="Proteomes" id="UP000821853"/>
    </source>
</evidence>
<feature type="compositionally biased region" description="Gly residues" evidence="1">
    <location>
        <begin position="12"/>
        <end position="22"/>
    </location>
</feature>
<evidence type="ECO:0000313" key="2">
    <source>
        <dbReference type="EMBL" id="KAH9376239.1"/>
    </source>
</evidence>
<organism evidence="2 3">
    <name type="scientific">Haemaphysalis longicornis</name>
    <name type="common">Bush tick</name>
    <dbReference type="NCBI Taxonomy" id="44386"/>
    <lineage>
        <taxon>Eukaryota</taxon>
        <taxon>Metazoa</taxon>
        <taxon>Ecdysozoa</taxon>
        <taxon>Arthropoda</taxon>
        <taxon>Chelicerata</taxon>
        <taxon>Arachnida</taxon>
        <taxon>Acari</taxon>
        <taxon>Parasitiformes</taxon>
        <taxon>Ixodida</taxon>
        <taxon>Ixodoidea</taxon>
        <taxon>Ixodidae</taxon>
        <taxon>Haemaphysalinae</taxon>
        <taxon>Haemaphysalis</taxon>
    </lineage>
</organism>
<accession>A0A9J6GNS5</accession>